<proteinExistence type="predicted"/>
<sequence>MLSFFFRRKGTSRCLRCVQQDSCCEGFCGKPCFECGQQAHGECTLVGDPTNGQNRENPEDFPVSSNSTARAAPVDNQSEKESVPQPSSTQQQAEALLRRDLPKNDEEGDERNAEMNRIPERMVDDYKIWIGDRTRPQPPDPELFAFAAQDTVEKDKIFTVAGVRYMKHYLNMFVKHLEEVGVDISKINMDSPLGIPRFDPWYLLQRWEASNLDRAKNKRKDRGGDDAHSGNGGEGPSKRARV</sequence>
<comment type="caution">
    <text evidence="2">The sequence shown here is derived from an EMBL/GenBank/DDBJ whole genome shotgun (WGS) entry which is preliminary data.</text>
</comment>
<dbReference type="Proteomes" id="UP001301769">
    <property type="component" value="Unassembled WGS sequence"/>
</dbReference>
<gene>
    <name evidence="2" type="ORF">QBC37DRAFT_203581</name>
</gene>
<feature type="compositionally biased region" description="Basic and acidic residues" evidence="1">
    <location>
        <begin position="96"/>
        <end position="118"/>
    </location>
</feature>
<feature type="region of interest" description="Disordered" evidence="1">
    <location>
        <begin position="50"/>
        <end position="118"/>
    </location>
</feature>
<protein>
    <submittedName>
        <fullName evidence="2">Uncharacterized protein</fullName>
    </submittedName>
</protein>
<reference evidence="2" key="2">
    <citation type="submission" date="2023-05" db="EMBL/GenBank/DDBJ databases">
        <authorList>
            <consortium name="Lawrence Berkeley National Laboratory"/>
            <person name="Steindorff A."/>
            <person name="Hensen N."/>
            <person name="Bonometti L."/>
            <person name="Westerberg I."/>
            <person name="Brannstrom I.O."/>
            <person name="Guillou S."/>
            <person name="Cros-Aarteil S."/>
            <person name="Calhoun S."/>
            <person name="Haridas S."/>
            <person name="Kuo A."/>
            <person name="Mondo S."/>
            <person name="Pangilinan J."/>
            <person name="Riley R."/>
            <person name="Labutti K."/>
            <person name="Andreopoulos B."/>
            <person name="Lipzen A."/>
            <person name="Chen C."/>
            <person name="Yanf M."/>
            <person name="Daum C."/>
            <person name="Ng V."/>
            <person name="Clum A."/>
            <person name="Ohm R."/>
            <person name="Martin F."/>
            <person name="Silar P."/>
            <person name="Natvig D."/>
            <person name="Lalanne C."/>
            <person name="Gautier V."/>
            <person name="Ament-Velasquez S.L."/>
            <person name="Kruys A."/>
            <person name="Hutchinson M.I."/>
            <person name="Powell A.J."/>
            <person name="Barry K."/>
            <person name="Miller A.N."/>
            <person name="Grigoriev I.V."/>
            <person name="Debuchy R."/>
            <person name="Gladieux P."/>
            <person name="Thoren M.H."/>
            <person name="Johannesson H."/>
        </authorList>
    </citation>
    <scope>NUCLEOTIDE SEQUENCE</scope>
    <source>
        <strain evidence="2">PSN293</strain>
    </source>
</reference>
<accession>A0AAN7B6C7</accession>
<feature type="compositionally biased region" description="Polar residues" evidence="1">
    <location>
        <begin position="84"/>
        <end position="93"/>
    </location>
</feature>
<organism evidence="2 3">
    <name type="scientific">Rhypophila decipiens</name>
    <dbReference type="NCBI Taxonomy" id="261697"/>
    <lineage>
        <taxon>Eukaryota</taxon>
        <taxon>Fungi</taxon>
        <taxon>Dikarya</taxon>
        <taxon>Ascomycota</taxon>
        <taxon>Pezizomycotina</taxon>
        <taxon>Sordariomycetes</taxon>
        <taxon>Sordariomycetidae</taxon>
        <taxon>Sordariales</taxon>
        <taxon>Naviculisporaceae</taxon>
        <taxon>Rhypophila</taxon>
    </lineage>
</organism>
<evidence type="ECO:0000313" key="3">
    <source>
        <dbReference type="Proteomes" id="UP001301769"/>
    </source>
</evidence>
<evidence type="ECO:0000256" key="1">
    <source>
        <dbReference type="SAM" id="MobiDB-lite"/>
    </source>
</evidence>
<dbReference type="AlphaFoldDB" id="A0AAN7B6C7"/>
<feature type="region of interest" description="Disordered" evidence="1">
    <location>
        <begin position="213"/>
        <end position="242"/>
    </location>
</feature>
<evidence type="ECO:0000313" key="2">
    <source>
        <dbReference type="EMBL" id="KAK4211944.1"/>
    </source>
</evidence>
<keyword evidence="3" id="KW-1185">Reference proteome</keyword>
<name>A0AAN7B6C7_9PEZI</name>
<reference evidence="2" key="1">
    <citation type="journal article" date="2023" name="Mol. Phylogenet. Evol.">
        <title>Genome-scale phylogeny and comparative genomics of the fungal order Sordariales.</title>
        <authorList>
            <person name="Hensen N."/>
            <person name="Bonometti L."/>
            <person name="Westerberg I."/>
            <person name="Brannstrom I.O."/>
            <person name="Guillou S."/>
            <person name="Cros-Aarteil S."/>
            <person name="Calhoun S."/>
            <person name="Haridas S."/>
            <person name="Kuo A."/>
            <person name="Mondo S."/>
            <person name="Pangilinan J."/>
            <person name="Riley R."/>
            <person name="LaButti K."/>
            <person name="Andreopoulos B."/>
            <person name="Lipzen A."/>
            <person name="Chen C."/>
            <person name="Yan M."/>
            <person name="Daum C."/>
            <person name="Ng V."/>
            <person name="Clum A."/>
            <person name="Steindorff A."/>
            <person name="Ohm R.A."/>
            <person name="Martin F."/>
            <person name="Silar P."/>
            <person name="Natvig D.O."/>
            <person name="Lalanne C."/>
            <person name="Gautier V."/>
            <person name="Ament-Velasquez S.L."/>
            <person name="Kruys A."/>
            <person name="Hutchinson M.I."/>
            <person name="Powell A.J."/>
            <person name="Barry K."/>
            <person name="Miller A.N."/>
            <person name="Grigoriev I.V."/>
            <person name="Debuchy R."/>
            <person name="Gladieux P."/>
            <person name="Hiltunen Thoren M."/>
            <person name="Johannesson H."/>
        </authorList>
    </citation>
    <scope>NUCLEOTIDE SEQUENCE</scope>
    <source>
        <strain evidence="2">PSN293</strain>
    </source>
</reference>
<dbReference type="EMBL" id="MU858137">
    <property type="protein sequence ID" value="KAK4211944.1"/>
    <property type="molecule type" value="Genomic_DNA"/>
</dbReference>